<evidence type="ECO:0000259" key="2">
    <source>
        <dbReference type="Pfam" id="PF20766"/>
    </source>
</evidence>
<gene>
    <name evidence="3" type="ORF">GCM10023156_56250</name>
</gene>
<sequence length="217" mass="24261">MILESIVTSTSSDKQINIAPMGPIVSESLAHGDAEGQTILLRPFNSSRTYQNLMQTRRAVVHVTDNVDLFARAAVGPLGDQATLRQWVRPLEQLQRDPLQFDPSPADSSAYWVLRDCHRWFAVEVESIDDHDPRAEMQCRVVQSGIVRPFFGFNRAKYAVIEAAILATRTHLIAQEEVEADLRRLQILVDKTGGAAETAAFQFLSQAISQRYADIDP</sequence>
<dbReference type="RefSeq" id="WP_345327039.1">
    <property type="nucleotide sequence ID" value="NZ_BAABGA010000082.1"/>
</dbReference>
<dbReference type="Gene3D" id="1.20.58.290">
    <property type="entry name" value="Hypothetical membrane protein ta0354_69_121"/>
    <property type="match status" value="1"/>
</dbReference>
<reference evidence="4" key="1">
    <citation type="journal article" date="2019" name="Int. J. Syst. Evol. Microbiol.">
        <title>The Global Catalogue of Microorganisms (GCM) 10K type strain sequencing project: providing services to taxonomists for standard genome sequencing and annotation.</title>
        <authorList>
            <consortium name="The Broad Institute Genomics Platform"/>
            <consortium name="The Broad Institute Genome Sequencing Center for Infectious Disease"/>
            <person name="Wu L."/>
            <person name="Ma J."/>
        </authorList>
    </citation>
    <scope>NUCLEOTIDE SEQUENCE [LARGE SCALE GENOMIC DNA]</scope>
    <source>
        <strain evidence="4">JCM 17759</strain>
    </source>
</reference>
<protein>
    <submittedName>
        <fullName evidence="3">DUF447 family protein</fullName>
    </submittedName>
</protein>
<dbReference type="InterPro" id="IPR007386">
    <property type="entry name" value="DUF447_N"/>
</dbReference>
<evidence type="ECO:0000313" key="3">
    <source>
        <dbReference type="EMBL" id="GAA4466879.1"/>
    </source>
</evidence>
<dbReference type="Gene3D" id="2.30.110.10">
    <property type="entry name" value="Electron Transport, Fmn-binding Protein, Chain A"/>
    <property type="match status" value="1"/>
</dbReference>
<feature type="domain" description="DUF447" evidence="2">
    <location>
        <begin position="154"/>
        <end position="204"/>
    </location>
</feature>
<dbReference type="InterPro" id="IPR049288">
    <property type="entry name" value="DUF447_C"/>
</dbReference>
<evidence type="ECO:0000259" key="1">
    <source>
        <dbReference type="Pfam" id="PF04289"/>
    </source>
</evidence>
<dbReference type="Proteomes" id="UP001500840">
    <property type="component" value="Unassembled WGS sequence"/>
</dbReference>
<organism evidence="3 4">
    <name type="scientific">Novipirellula rosea</name>
    <dbReference type="NCBI Taxonomy" id="1031540"/>
    <lineage>
        <taxon>Bacteria</taxon>
        <taxon>Pseudomonadati</taxon>
        <taxon>Planctomycetota</taxon>
        <taxon>Planctomycetia</taxon>
        <taxon>Pirellulales</taxon>
        <taxon>Pirellulaceae</taxon>
        <taxon>Novipirellula</taxon>
    </lineage>
</organism>
<feature type="domain" description="DUF447" evidence="1">
    <location>
        <begin position="4"/>
        <end position="147"/>
    </location>
</feature>
<dbReference type="SUPFAM" id="SSF50475">
    <property type="entry name" value="FMN-binding split barrel"/>
    <property type="match status" value="1"/>
</dbReference>
<dbReference type="InterPro" id="IPR012349">
    <property type="entry name" value="Split_barrel_FMN-bd"/>
</dbReference>
<dbReference type="EMBL" id="BAABGA010000082">
    <property type="protein sequence ID" value="GAA4466879.1"/>
    <property type="molecule type" value="Genomic_DNA"/>
</dbReference>
<keyword evidence="4" id="KW-1185">Reference proteome</keyword>
<dbReference type="Pfam" id="PF04289">
    <property type="entry name" value="DUF447_N"/>
    <property type="match status" value="1"/>
</dbReference>
<evidence type="ECO:0000313" key="4">
    <source>
        <dbReference type="Proteomes" id="UP001500840"/>
    </source>
</evidence>
<proteinExistence type="predicted"/>
<accession>A0ABP8NH22</accession>
<dbReference type="Pfam" id="PF20766">
    <property type="entry name" value="DUF447_C"/>
    <property type="match status" value="1"/>
</dbReference>
<name>A0ABP8NH22_9BACT</name>
<comment type="caution">
    <text evidence="3">The sequence shown here is derived from an EMBL/GenBank/DDBJ whole genome shotgun (WGS) entry which is preliminary data.</text>
</comment>